<dbReference type="EMBL" id="JAVRBK010000005">
    <property type="protein sequence ID" value="KAK5643258.1"/>
    <property type="molecule type" value="Genomic_DNA"/>
</dbReference>
<gene>
    <name evidence="11" type="ORF">RI129_007103</name>
</gene>
<comment type="caution">
    <text evidence="11">The sequence shown here is derived from an EMBL/GenBank/DDBJ whole genome shotgun (WGS) entry which is preliminary data.</text>
</comment>
<comment type="subcellular location">
    <subcellularLocation>
        <location evidence="1">Nucleus</location>
    </subcellularLocation>
</comment>
<accession>A0AAN7VAH6</accession>
<feature type="domain" description="C2H2-type" evidence="9">
    <location>
        <begin position="304"/>
        <end position="332"/>
    </location>
</feature>
<dbReference type="Proteomes" id="UP001329430">
    <property type="component" value="Chromosome 5"/>
</dbReference>
<protein>
    <submittedName>
        <fullName evidence="11">Uncharacterized protein</fullName>
    </submittedName>
</protein>
<organism evidence="11 12">
    <name type="scientific">Pyrocoelia pectoralis</name>
    <dbReference type="NCBI Taxonomy" id="417401"/>
    <lineage>
        <taxon>Eukaryota</taxon>
        <taxon>Metazoa</taxon>
        <taxon>Ecdysozoa</taxon>
        <taxon>Arthropoda</taxon>
        <taxon>Hexapoda</taxon>
        <taxon>Insecta</taxon>
        <taxon>Pterygota</taxon>
        <taxon>Neoptera</taxon>
        <taxon>Endopterygota</taxon>
        <taxon>Coleoptera</taxon>
        <taxon>Polyphaga</taxon>
        <taxon>Elateriformia</taxon>
        <taxon>Elateroidea</taxon>
        <taxon>Lampyridae</taxon>
        <taxon>Lampyrinae</taxon>
        <taxon>Pyrocoelia</taxon>
    </lineage>
</organism>
<keyword evidence="12" id="KW-1185">Reference proteome</keyword>
<evidence type="ECO:0000256" key="8">
    <source>
        <dbReference type="PROSITE-ProRule" id="PRU01263"/>
    </source>
</evidence>
<dbReference type="SMART" id="SM00868">
    <property type="entry name" value="zf-AD"/>
    <property type="match status" value="1"/>
</dbReference>
<feature type="domain" description="ZAD" evidence="10">
    <location>
        <begin position="3"/>
        <end position="74"/>
    </location>
</feature>
<evidence type="ECO:0000313" key="11">
    <source>
        <dbReference type="EMBL" id="KAK5643258.1"/>
    </source>
</evidence>
<dbReference type="GO" id="GO:0005634">
    <property type="term" value="C:nucleus"/>
    <property type="evidence" value="ECO:0007669"/>
    <property type="project" value="UniProtKB-SubCell"/>
</dbReference>
<dbReference type="InterPro" id="IPR013087">
    <property type="entry name" value="Znf_C2H2_type"/>
</dbReference>
<dbReference type="Pfam" id="PF13912">
    <property type="entry name" value="zf-C2H2_6"/>
    <property type="match status" value="1"/>
</dbReference>
<feature type="domain" description="C2H2-type" evidence="9">
    <location>
        <begin position="218"/>
        <end position="245"/>
    </location>
</feature>
<dbReference type="SUPFAM" id="SSF57716">
    <property type="entry name" value="Glucocorticoid receptor-like (DNA-binding domain)"/>
    <property type="match status" value="1"/>
</dbReference>
<evidence type="ECO:0000259" key="9">
    <source>
        <dbReference type="PROSITE" id="PS50157"/>
    </source>
</evidence>
<evidence type="ECO:0000313" key="12">
    <source>
        <dbReference type="Proteomes" id="UP001329430"/>
    </source>
</evidence>
<keyword evidence="3" id="KW-0677">Repeat</keyword>
<feature type="binding site" evidence="8">
    <location>
        <position position="5"/>
    </location>
    <ligand>
        <name>Zn(2+)</name>
        <dbReference type="ChEBI" id="CHEBI:29105"/>
    </ligand>
</feature>
<dbReference type="PANTHER" id="PTHR24379">
    <property type="entry name" value="KRAB AND ZINC FINGER DOMAIN-CONTAINING"/>
    <property type="match status" value="1"/>
</dbReference>
<feature type="binding site" evidence="8">
    <location>
        <position position="50"/>
    </location>
    <ligand>
        <name>Zn(2+)</name>
        <dbReference type="ChEBI" id="CHEBI:29105"/>
    </ligand>
</feature>
<feature type="binding site" evidence="8">
    <location>
        <position position="47"/>
    </location>
    <ligand>
        <name>Zn(2+)</name>
        <dbReference type="ChEBI" id="CHEBI:29105"/>
    </ligand>
</feature>
<keyword evidence="6" id="KW-0539">Nucleus</keyword>
<dbReference type="AlphaFoldDB" id="A0AAN7VAH6"/>
<evidence type="ECO:0000256" key="6">
    <source>
        <dbReference type="ARBA" id="ARBA00023242"/>
    </source>
</evidence>
<dbReference type="InterPro" id="IPR012934">
    <property type="entry name" value="Znf_AD"/>
</dbReference>
<evidence type="ECO:0000256" key="5">
    <source>
        <dbReference type="ARBA" id="ARBA00022833"/>
    </source>
</evidence>
<evidence type="ECO:0000256" key="7">
    <source>
        <dbReference type="PROSITE-ProRule" id="PRU00042"/>
    </source>
</evidence>
<dbReference type="PROSITE" id="PS50157">
    <property type="entry name" value="ZINC_FINGER_C2H2_2"/>
    <property type="match status" value="4"/>
</dbReference>
<reference evidence="11 12" key="1">
    <citation type="journal article" date="2024" name="Insects">
        <title>An Improved Chromosome-Level Genome Assembly of the Firefly Pyrocoelia pectoralis.</title>
        <authorList>
            <person name="Fu X."/>
            <person name="Meyer-Rochow V.B."/>
            <person name="Ballantyne L."/>
            <person name="Zhu X."/>
        </authorList>
    </citation>
    <scope>NUCLEOTIDE SEQUENCE [LARGE SCALE GENOMIC DNA]</scope>
    <source>
        <strain evidence="11">XCY_ONT2</strain>
    </source>
</reference>
<dbReference type="SMART" id="SM00355">
    <property type="entry name" value="ZnF_C2H2"/>
    <property type="match status" value="6"/>
</dbReference>
<dbReference type="SUPFAM" id="SSF57667">
    <property type="entry name" value="beta-beta-alpha zinc fingers"/>
    <property type="match status" value="3"/>
</dbReference>
<dbReference type="Pfam" id="PF00096">
    <property type="entry name" value="zf-C2H2"/>
    <property type="match status" value="3"/>
</dbReference>
<evidence type="ECO:0000256" key="2">
    <source>
        <dbReference type="ARBA" id="ARBA00022723"/>
    </source>
</evidence>
<evidence type="ECO:0000259" key="10">
    <source>
        <dbReference type="PROSITE" id="PS51915"/>
    </source>
</evidence>
<feature type="domain" description="C2H2-type" evidence="9">
    <location>
        <begin position="276"/>
        <end position="303"/>
    </location>
</feature>
<keyword evidence="5 8" id="KW-0862">Zinc</keyword>
<sequence length="337" mass="38556">MDKICRTCLKVSENLRSIFDDPLLPYKIAIISSIEVSVDDNLPSKICDLCARNVHLLYDFRNVIIVSNATLTKNKTKIENKQTDLTENNEETIKYESKCESDVLDTTNNSEFIESLEIVDETCELQKPYVKNAIIKANERYLSVQKIKVRRKKENKTTGKPVAHSICNICGVTIRSDNIKKHILIHTEEPVNCQVCGNTCKNSESLRSHMIMHKGIIYQCKICTKVYKHRGGLTAHKKRHAAGDVKTVPCSICGKLFYDKQVLQKHIRSHTGERPYPCKYCKKGFSSIYARNTHTRQHTNERPYACQFCSAAFHQKVSLKTHLQSKHPTEEEVLNSL</sequence>
<feature type="domain" description="C2H2-type" evidence="9">
    <location>
        <begin position="248"/>
        <end position="275"/>
    </location>
</feature>
<keyword evidence="2 8" id="KW-0479">Metal-binding</keyword>
<proteinExistence type="predicted"/>
<dbReference type="Pfam" id="PF07776">
    <property type="entry name" value="zf-AD"/>
    <property type="match status" value="1"/>
</dbReference>
<dbReference type="PANTHER" id="PTHR24379:SF121">
    <property type="entry name" value="C2H2-TYPE DOMAIN-CONTAINING PROTEIN"/>
    <property type="match status" value="1"/>
</dbReference>
<evidence type="ECO:0000256" key="3">
    <source>
        <dbReference type="ARBA" id="ARBA00022737"/>
    </source>
</evidence>
<dbReference type="FunFam" id="3.30.160.60:FF:000145">
    <property type="entry name" value="Zinc finger protein 574"/>
    <property type="match status" value="1"/>
</dbReference>
<dbReference type="FunFam" id="3.30.160.60:FF:000870">
    <property type="entry name" value="zinc finger protein 197 isoform X1"/>
    <property type="match status" value="1"/>
</dbReference>
<dbReference type="GO" id="GO:0008270">
    <property type="term" value="F:zinc ion binding"/>
    <property type="evidence" value="ECO:0007669"/>
    <property type="project" value="UniProtKB-UniRule"/>
</dbReference>
<keyword evidence="4 7" id="KW-0863">Zinc-finger</keyword>
<dbReference type="InterPro" id="IPR036236">
    <property type="entry name" value="Znf_C2H2_sf"/>
</dbReference>
<evidence type="ECO:0000256" key="1">
    <source>
        <dbReference type="ARBA" id="ARBA00004123"/>
    </source>
</evidence>
<dbReference type="PROSITE" id="PS00028">
    <property type="entry name" value="ZINC_FINGER_C2H2_1"/>
    <property type="match status" value="5"/>
</dbReference>
<feature type="binding site" evidence="8">
    <location>
        <position position="8"/>
    </location>
    <ligand>
        <name>Zn(2+)</name>
        <dbReference type="ChEBI" id="CHEBI:29105"/>
    </ligand>
</feature>
<dbReference type="Gene3D" id="3.40.1800.20">
    <property type="match status" value="1"/>
</dbReference>
<dbReference type="Gene3D" id="3.30.160.60">
    <property type="entry name" value="Classic Zinc Finger"/>
    <property type="match status" value="5"/>
</dbReference>
<dbReference type="PROSITE" id="PS51915">
    <property type="entry name" value="ZAD"/>
    <property type="match status" value="1"/>
</dbReference>
<evidence type="ECO:0000256" key="4">
    <source>
        <dbReference type="ARBA" id="ARBA00022771"/>
    </source>
</evidence>
<name>A0AAN7VAH6_9COLE</name>